<accession>A0A8J4RJP6</accession>
<gene>
    <name evidence="2" type="ORF">CMV_008484</name>
</gene>
<feature type="transmembrane region" description="Helical" evidence="1">
    <location>
        <begin position="77"/>
        <end position="95"/>
    </location>
</feature>
<protein>
    <submittedName>
        <fullName evidence="2">Uncharacterized protein</fullName>
    </submittedName>
</protein>
<keyword evidence="1" id="KW-0812">Transmembrane</keyword>
<dbReference type="AlphaFoldDB" id="A0A8J4RJP6"/>
<organism evidence="2 3">
    <name type="scientific">Castanea mollissima</name>
    <name type="common">Chinese chestnut</name>
    <dbReference type="NCBI Taxonomy" id="60419"/>
    <lineage>
        <taxon>Eukaryota</taxon>
        <taxon>Viridiplantae</taxon>
        <taxon>Streptophyta</taxon>
        <taxon>Embryophyta</taxon>
        <taxon>Tracheophyta</taxon>
        <taxon>Spermatophyta</taxon>
        <taxon>Magnoliopsida</taxon>
        <taxon>eudicotyledons</taxon>
        <taxon>Gunneridae</taxon>
        <taxon>Pentapetalae</taxon>
        <taxon>rosids</taxon>
        <taxon>fabids</taxon>
        <taxon>Fagales</taxon>
        <taxon>Fagaceae</taxon>
        <taxon>Castanea</taxon>
    </lineage>
</organism>
<feature type="transmembrane region" description="Helical" evidence="1">
    <location>
        <begin position="32"/>
        <end position="57"/>
    </location>
</feature>
<proteinExistence type="predicted"/>
<keyword evidence="3" id="KW-1185">Reference proteome</keyword>
<comment type="caution">
    <text evidence="2">The sequence shown here is derived from an EMBL/GenBank/DDBJ whole genome shotgun (WGS) entry which is preliminary data.</text>
</comment>
<keyword evidence="1" id="KW-1133">Transmembrane helix</keyword>
<keyword evidence="1" id="KW-0472">Membrane</keyword>
<evidence type="ECO:0000313" key="2">
    <source>
        <dbReference type="EMBL" id="KAF3967520.1"/>
    </source>
</evidence>
<evidence type="ECO:0000256" key="1">
    <source>
        <dbReference type="SAM" id="Phobius"/>
    </source>
</evidence>
<dbReference type="Proteomes" id="UP000737018">
    <property type="component" value="Unassembled WGS sequence"/>
</dbReference>
<name>A0A8J4RJP6_9ROSI</name>
<dbReference type="EMBL" id="JRKL02000887">
    <property type="protein sequence ID" value="KAF3967520.1"/>
    <property type="molecule type" value="Genomic_DNA"/>
</dbReference>
<sequence>MKFCTQPLLPLVAEWVVLPSLQRKKNRHIPRLILTMYIIITMVNQGTVVAMNPMMVIVKGSMQSQRENDENKSVNGFFFMVWSLAICNIWWVFTLDDMYS</sequence>
<reference evidence="2" key="1">
    <citation type="submission" date="2020-03" db="EMBL/GenBank/DDBJ databases">
        <title>Castanea mollissima Vanexum genome sequencing.</title>
        <authorList>
            <person name="Staton M."/>
        </authorList>
    </citation>
    <scope>NUCLEOTIDE SEQUENCE</scope>
    <source>
        <tissue evidence="2">Leaf</tissue>
    </source>
</reference>
<evidence type="ECO:0000313" key="3">
    <source>
        <dbReference type="Proteomes" id="UP000737018"/>
    </source>
</evidence>